<dbReference type="EMBL" id="JAXQNO010000020">
    <property type="protein sequence ID" value="KAK4772439.1"/>
    <property type="molecule type" value="Genomic_DNA"/>
</dbReference>
<comment type="caution">
    <text evidence="1">The sequence shown here is derived from an EMBL/GenBank/DDBJ whole genome shotgun (WGS) entry which is preliminary data.</text>
</comment>
<keyword evidence="2" id="KW-1185">Reference proteome</keyword>
<dbReference type="AlphaFoldDB" id="A0AAN7KW20"/>
<sequence>MPTVWFVLKRSLHCKSEPSDVHDRKTRRHLAAISTSGKWLRSGCSRSIVNLKDVIHGSKRHIERPPSCSPRTIGSSEFLNPITHEGILGGNSKCELMITSFSGGGQQDFSLVPDTPMHCFNNPSLQGLLQHHQRWRGTPPRKSPSVLGLFDREGHVDNYTSAFVARGLGGRRNGNRRVSLDGDCHGNGVAITCHKCGEQFNKWEAAKTEMAFLFSVYFHLPTHMDHIQVQIIYKSLILGDPVFFLYTQSTLPFQDEAPLEIIQLSV</sequence>
<protein>
    <recommendedName>
        <fullName evidence="3">C2H2-type domain-containing protein</fullName>
    </recommendedName>
</protein>
<evidence type="ECO:0000313" key="2">
    <source>
        <dbReference type="Proteomes" id="UP001346149"/>
    </source>
</evidence>
<proteinExistence type="predicted"/>
<accession>A0AAN7KW20</accession>
<reference evidence="1 2" key="1">
    <citation type="journal article" date="2023" name="Hortic Res">
        <title>Pangenome of water caltrop reveals structural variations and asymmetric subgenome divergence after allopolyploidization.</title>
        <authorList>
            <person name="Zhang X."/>
            <person name="Chen Y."/>
            <person name="Wang L."/>
            <person name="Yuan Y."/>
            <person name="Fang M."/>
            <person name="Shi L."/>
            <person name="Lu R."/>
            <person name="Comes H.P."/>
            <person name="Ma Y."/>
            <person name="Chen Y."/>
            <person name="Huang G."/>
            <person name="Zhou Y."/>
            <person name="Zheng Z."/>
            <person name="Qiu Y."/>
        </authorList>
    </citation>
    <scope>NUCLEOTIDE SEQUENCE [LARGE SCALE GENOMIC DNA]</scope>
    <source>
        <strain evidence="1">F231</strain>
    </source>
</reference>
<dbReference type="Proteomes" id="UP001346149">
    <property type="component" value="Unassembled WGS sequence"/>
</dbReference>
<name>A0AAN7KW20_TRANT</name>
<organism evidence="1 2">
    <name type="scientific">Trapa natans</name>
    <name type="common">Water chestnut</name>
    <dbReference type="NCBI Taxonomy" id="22666"/>
    <lineage>
        <taxon>Eukaryota</taxon>
        <taxon>Viridiplantae</taxon>
        <taxon>Streptophyta</taxon>
        <taxon>Embryophyta</taxon>
        <taxon>Tracheophyta</taxon>
        <taxon>Spermatophyta</taxon>
        <taxon>Magnoliopsida</taxon>
        <taxon>eudicotyledons</taxon>
        <taxon>Gunneridae</taxon>
        <taxon>Pentapetalae</taxon>
        <taxon>rosids</taxon>
        <taxon>malvids</taxon>
        <taxon>Myrtales</taxon>
        <taxon>Lythraceae</taxon>
        <taxon>Trapa</taxon>
    </lineage>
</organism>
<gene>
    <name evidence="1" type="ORF">SAY86_014214</name>
</gene>
<evidence type="ECO:0008006" key="3">
    <source>
        <dbReference type="Google" id="ProtNLM"/>
    </source>
</evidence>
<evidence type="ECO:0000313" key="1">
    <source>
        <dbReference type="EMBL" id="KAK4772439.1"/>
    </source>
</evidence>